<keyword evidence="3" id="KW-1185">Reference proteome</keyword>
<accession>A0A1H3LLR3</accession>
<feature type="transmembrane region" description="Helical" evidence="1">
    <location>
        <begin position="21"/>
        <end position="43"/>
    </location>
</feature>
<protein>
    <submittedName>
        <fullName evidence="2">Uncharacterized protein</fullName>
    </submittedName>
</protein>
<keyword evidence="1" id="KW-1133">Transmembrane helix</keyword>
<dbReference type="Proteomes" id="UP000199286">
    <property type="component" value="Unassembled WGS sequence"/>
</dbReference>
<organism evidence="2 3">
    <name type="scientific">Citreimonas salinaria</name>
    <dbReference type="NCBI Taxonomy" id="321339"/>
    <lineage>
        <taxon>Bacteria</taxon>
        <taxon>Pseudomonadati</taxon>
        <taxon>Pseudomonadota</taxon>
        <taxon>Alphaproteobacteria</taxon>
        <taxon>Rhodobacterales</taxon>
        <taxon>Roseobacteraceae</taxon>
        <taxon>Citreimonas</taxon>
    </lineage>
</organism>
<proteinExistence type="predicted"/>
<evidence type="ECO:0000313" key="3">
    <source>
        <dbReference type="Proteomes" id="UP000199286"/>
    </source>
</evidence>
<gene>
    <name evidence="2" type="ORF">SAMN05444340_11388</name>
</gene>
<dbReference type="AlphaFoldDB" id="A0A1H3LLR3"/>
<feature type="transmembrane region" description="Helical" evidence="1">
    <location>
        <begin position="49"/>
        <end position="69"/>
    </location>
</feature>
<sequence>MDCAKRNGQPSDDRCMSFGQLLGLIATCCTTCLMLARAIGMGWLSSIAFAYVGGAALVIVGCLIALRLMEGGMLSARRQPEPEDEWSTGRHIDKAQWSFIPREGAAASPAGTVARRISPFPTESAFDPHAQGSDAL</sequence>
<name>A0A1H3LLR3_9RHOB</name>
<dbReference type="RefSeq" id="WP_089884371.1">
    <property type="nucleotide sequence ID" value="NZ_FNPF01000013.1"/>
</dbReference>
<evidence type="ECO:0000313" key="2">
    <source>
        <dbReference type="EMBL" id="SDY65341.1"/>
    </source>
</evidence>
<dbReference type="EMBL" id="FNPF01000013">
    <property type="protein sequence ID" value="SDY65341.1"/>
    <property type="molecule type" value="Genomic_DNA"/>
</dbReference>
<keyword evidence="1" id="KW-0472">Membrane</keyword>
<evidence type="ECO:0000256" key="1">
    <source>
        <dbReference type="SAM" id="Phobius"/>
    </source>
</evidence>
<dbReference type="STRING" id="321339.SAMN05444340_11388"/>
<keyword evidence="1" id="KW-0812">Transmembrane</keyword>
<reference evidence="2 3" key="1">
    <citation type="submission" date="2016-10" db="EMBL/GenBank/DDBJ databases">
        <authorList>
            <person name="de Groot N.N."/>
        </authorList>
    </citation>
    <scope>NUCLEOTIDE SEQUENCE [LARGE SCALE GENOMIC DNA]</scope>
    <source>
        <strain evidence="2 3">DSM 26880</strain>
    </source>
</reference>